<accession>A0A0R1Y1E6</accession>
<keyword evidence="1" id="KW-0732">Signal</keyword>
<keyword evidence="3" id="KW-1185">Reference proteome</keyword>
<evidence type="ECO:0000256" key="1">
    <source>
        <dbReference type="SAM" id="SignalP"/>
    </source>
</evidence>
<proteinExistence type="predicted"/>
<evidence type="ECO:0000313" key="2">
    <source>
        <dbReference type="EMBL" id="KRM33100.1"/>
    </source>
</evidence>
<evidence type="ECO:0000313" key="3">
    <source>
        <dbReference type="Proteomes" id="UP000051236"/>
    </source>
</evidence>
<dbReference type="AlphaFoldDB" id="A0A0R1Y1E6"/>
<dbReference type="PATRIC" id="fig|1423734.3.peg.3230"/>
<dbReference type="Proteomes" id="UP000051236">
    <property type="component" value="Unassembled WGS sequence"/>
</dbReference>
<protein>
    <recommendedName>
        <fullName evidence="4">Surface layer protein A domain-containing protein</fullName>
    </recommendedName>
</protein>
<feature type="signal peptide" evidence="1">
    <location>
        <begin position="1"/>
        <end position="24"/>
    </location>
</feature>
<organism evidence="2 3">
    <name type="scientific">Agrilactobacillus composti DSM 18527 = JCM 14202</name>
    <dbReference type="NCBI Taxonomy" id="1423734"/>
    <lineage>
        <taxon>Bacteria</taxon>
        <taxon>Bacillati</taxon>
        <taxon>Bacillota</taxon>
        <taxon>Bacilli</taxon>
        <taxon>Lactobacillales</taxon>
        <taxon>Lactobacillaceae</taxon>
        <taxon>Agrilactobacillus</taxon>
    </lineage>
</organism>
<comment type="caution">
    <text evidence="2">The sequence shown here is derived from an EMBL/GenBank/DDBJ whole genome shotgun (WGS) entry which is preliminary data.</text>
</comment>
<feature type="chain" id="PRO_5006413519" description="Surface layer protein A domain-containing protein" evidence="1">
    <location>
        <begin position="25"/>
        <end position="251"/>
    </location>
</feature>
<reference evidence="2 3" key="1">
    <citation type="journal article" date="2015" name="Genome Announc.">
        <title>Expanding the biotechnology potential of lactobacilli through comparative genomics of 213 strains and associated genera.</title>
        <authorList>
            <person name="Sun Z."/>
            <person name="Harris H.M."/>
            <person name="McCann A."/>
            <person name="Guo C."/>
            <person name="Argimon S."/>
            <person name="Zhang W."/>
            <person name="Yang X."/>
            <person name="Jeffery I.B."/>
            <person name="Cooney J.C."/>
            <person name="Kagawa T.F."/>
            <person name="Liu W."/>
            <person name="Song Y."/>
            <person name="Salvetti E."/>
            <person name="Wrobel A."/>
            <person name="Rasinkangas P."/>
            <person name="Parkhill J."/>
            <person name="Rea M.C."/>
            <person name="O'Sullivan O."/>
            <person name="Ritari J."/>
            <person name="Douillard F.P."/>
            <person name="Paul Ross R."/>
            <person name="Yang R."/>
            <person name="Briner A.E."/>
            <person name="Felis G.E."/>
            <person name="de Vos W.M."/>
            <person name="Barrangou R."/>
            <person name="Klaenhammer T.R."/>
            <person name="Caufield P.W."/>
            <person name="Cui Y."/>
            <person name="Zhang H."/>
            <person name="O'Toole P.W."/>
        </authorList>
    </citation>
    <scope>NUCLEOTIDE SEQUENCE [LARGE SCALE GENOMIC DNA]</scope>
    <source>
        <strain evidence="2 3">DSM 18527</strain>
    </source>
</reference>
<gene>
    <name evidence="2" type="ORF">FC83_GL003181</name>
</gene>
<dbReference type="STRING" id="1423734.FC83_GL003181"/>
<evidence type="ECO:0008006" key="4">
    <source>
        <dbReference type="Google" id="ProtNLM"/>
    </source>
</evidence>
<dbReference type="EMBL" id="AZGA01000057">
    <property type="protein sequence ID" value="KRM33100.1"/>
    <property type="molecule type" value="Genomic_DNA"/>
</dbReference>
<sequence>MALWLFSFGLALTGLLSFGQIAQADSFNISRDESYGKYTQVDSAQQALPLYKSPTSSQSNGTLSTAYRRWQITGAYVDSSSNDYKVLAYDLGNNQWLKFSDIPDSTRFINLAGVAFSDFFSNNAPYQLYSDAQTTQPAGLLNTTYDTWHITTTATDKNGNTTAYNLGANAWVRASDQTQLINYLSDPVYYDINAGVTTYDLNSNPTGTIQVTTVYGSMAYHYDKNNQMMLQVGNHYQWVYRGDMRQSSYGY</sequence>
<name>A0A0R1Y1E6_9LACO</name>